<dbReference type="eggNOG" id="KOG4658">
    <property type="taxonomic scope" value="Eukaryota"/>
</dbReference>
<evidence type="ECO:0000256" key="2">
    <source>
        <dbReference type="ARBA" id="ARBA00022741"/>
    </source>
</evidence>
<dbReference type="InterPro" id="IPR042197">
    <property type="entry name" value="Apaf_helical"/>
</dbReference>
<dbReference type="Gene3D" id="1.20.5.4130">
    <property type="match status" value="1"/>
</dbReference>
<feature type="domain" description="NB-ARC" evidence="5">
    <location>
        <begin position="167"/>
        <end position="339"/>
    </location>
</feature>
<evidence type="ECO:0000259" key="8">
    <source>
        <dbReference type="Pfam" id="PF23598"/>
    </source>
</evidence>
<dbReference type="Pfam" id="PF23559">
    <property type="entry name" value="WHD_DRP"/>
    <property type="match status" value="1"/>
</dbReference>
<dbReference type="Pfam" id="PF18052">
    <property type="entry name" value="Rx_N"/>
    <property type="match status" value="1"/>
</dbReference>
<dbReference type="HOGENOM" id="CLU_000837_8_8_1"/>
<dbReference type="Gene3D" id="3.40.50.300">
    <property type="entry name" value="P-loop containing nucleotide triphosphate hydrolases"/>
    <property type="match status" value="1"/>
</dbReference>
<dbReference type="InterPro" id="IPR058922">
    <property type="entry name" value="WHD_DRP"/>
</dbReference>
<evidence type="ECO:0000259" key="7">
    <source>
        <dbReference type="Pfam" id="PF23559"/>
    </source>
</evidence>
<dbReference type="GO" id="GO:0005524">
    <property type="term" value="F:ATP binding"/>
    <property type="evidence" value="ECO:0007669"/>
    <property type="project" value="UniProtKB-KW"/>
</dbReference>
<evidence type="ECO:0000256" key="4">
    <source>
        <dbReference type="ARBA" id="ARBA00022840"/>
    </source>
</evidence>
<dbReference type="Gene3D" id="3.80.10.10">
    <property type="entry name" value="Ribonuclease Inhibitor"/>
    <property type="match status" value="3"/>
</dbReference>
<gene>
    <name evidence="9" type="ORF">TCM_031055</name>
</gene>
<dbReference type="InterPro" id="IPR038005">
    <property type="entry name" value="RX-like_CC"/>
</dbReference>
<dbReference type="Pfam" id="PF23598">
    <property type="entry name" value="LRR_14"/>
    <property type="match status" value="1"/>
</dbReference>
<feature type="domain" description="Disease resistance N-terminal" evidence="6">
    <location>
        <begin position="10"/>
        <end position="97"/>
    </location>
</feature>
<evidence type="ECO:0000313" key="9">
    <source>
        <dbReference type="EMBL" id="EOY12537.1"/>
    </source>
</evidence>
<dbReference type="InterPro" id="IPR036388">
    <property type="entry name" value="WH-like_DNA-bd_sf"/>
</dbReference>
<dbReference type="SUPFAM" id="SSF52540">
    <property type="entry name" value="P-loop containing nucleoside triphosphate hydrolases"/>
    <property type="match status" value="1"/>
</dbReference>
<dbReference type="Gene3D" id="1.10.10.10">
    <property type="entry name" value="Winged helix-like DNA-binding domain superfamily/Winged helix DNA-binding domain"/>
    <property type="match status" value="1"/>
</dbReference>
<proteinExistence type="predicted"/>
<keyword evidence="10" id="KW-1185">Reference proteome</keyword>
<dbReference type="Gene3D" id="1.10.8.430">
    <property type="entry name" value="Helical domain of apoptotic protease-activating factors"/>
    <property type="match status" value="1"/>
</dbReference>
<dbReference type="OMA" id="KNEEREW"/>
<keyword evidence="1" id="KW-0677">Repeat</keyword>
<dbReference type="AlphaFoldDB" id="A0A061F749"/>
<dbReference type="GO" id="GO:0043531">
    <property type="term" value="F:ADP binding"/>
    <property type="evidence" value="ECO:0007669"/>
    <property type="project" value="InterPro"/>
</dbReference>
<feature type="domain" description="Disease resistance R13L4/SHOC-2-like LRR" evidence="8">
    <location>
        <begin position="559"/>
        <end position="840"/>
    </location>
</feature>
<protein>
    <submittedName>
        <fullName evidence="9">Leucine-rich repeat containing protein</fullName>
    </submittedName>
</protein>
<dbReference type="EMBL" id="CM001885">
    <property type="protein sequence ID" value="EOY12537.1"/>
    <property type="molecule type" value="Genomic_DNA"/>
</dbReference>
<dbReference type="InterPro" id="IPR055414">
    <property type="entry name" value="LRR_R13L4/SHOC2-like"/>
</dbReference>
<dbReference type="FunFam" id="3.40.50.300:FF:001091">
    <property type="entry name" value="Probable disease resistance protein At1g61300"/>
    <property type="match status" value="1"/>
</dbReference>
<dbReference type="InterPro" id="IPR032675">
    <property type="entry name" value="LRR_dom_sf"/>
</dbReference>
<dbReference type="InterPro" id="IPR027417">
    <property type="entry name" value="P-loop_NTPase"/>
</dbReference>
<dbReference type="PANTHER" id="PTHR36766:SF40">
    <property type="entry name" value="DISEASE RESISTANCE PROTEIN RGA3"/>
    <property type="match status" value="1"/>
</dbReference>
<evidence type="ECO:0000259" key="6">
    <source>
        <dbReference type="Pfam" id="PF18052"/>
    </source>
</evidence>
<dbReference type="PANTHER" id="PTHR36766">
    <property type="entry name" value="PLANT BROAD-SPECTRUM MILDEW RESISTANCE PROTEIN RPW8"/>
    <property type="match status" value="1"/>
</dbReference>
<accession>A0A061F749</accession>
<evidence type="ECO:0000256" key="3">
    <source>
        <dbReference type="ARBA" id="ARBA00022821"/>
    </source>
</evidence>
<reference evidence="9 10" key="1">
    <citation type="journal article" date="2013" name="Genome Biol.">
        <title>The genome sequence of the most widely cultivated cacao type and its use to identify candidate genes regulating pod color.</title>
        <authorList>
            <person name="Motamayor J.C."/>
            <person name="Mockaitis K."/>
            <person name="Schmutz J."/>
            <person name="Haiminen N."/>
            <person name="Iii D.L."/>
            <person name="Cornejo O."/>
            <person name="Findley S.D."/>
            <person name="Zheng P."/>
            <person name="Utro F."/>
            <person name="Royaert S."/>
            <person name="Saski C."/>
            <person name="Jenkins J."/>
            <person name="Podicheti R."/>
            <person name="Zhao M."/>
            <person name="Scheffler B.E."/>
            <person name="Stack J.C."/>
            <person name="Feltus F.A."/>
            <person name="Mustiga G.M."/>
            <person name="Amores F."/>
            <person name="Phillips W."/>
            <person name="Marelli J.P."/>
            <person name="May G.D."/>
            <person name="Shapiro H."/>
            <person name="Ma J."/>
            <person name="Bustamante C.D."/>
            <person name="Schnell R.J."/>
            <person name="Main D."/>
            <person name="Gilbert D."/>
            <person name="Parida L."/>
            <person name="Kuhn D.N."/>
        </authorList>
    </citation>
    <scope>NUCLEOTIDE SEQUENCE [LARGE SCALE GENOMIC DNA]</scope>
    <source>
        <strain evidence="10">cv. Matina 1-6</strain>
    </source>
</reference>
<dbReference type="InterPro" id="IPR041118">
    <property type="entry name" value="Rx_N"/>
</dbReference>
<dbReference type="GO" id="GO:0051707">
    <property type="term" value="P:response to other organism"/>
    <property type="evidence" value="ECO:0007669"/>
    <property type="project" value="UniProtKB-ARBA"/>
</dbReference>
<dbReference type="InterPro" id="IPR002182">
    <property type="entry name" value="NB-ARC"/>
</dbReference>
<organism evidence="9 10">
    <name type="scientific">Theobroma cacao</name>
    <name type="common">Cacao</name>
    <name type="synonym">Cocoa</name>
    <dbReference type="NCBI Taxonomy" id="3641"/>
    <lineage>
        <taxon>Eukaryota</taxon>
        <taxon>Viridiplantae</taxon>
        <taxon>Streptophyta</taxon>
        <taxon>Embryophyta</taxon>
        <taxon>Tracheophyta</taxon>
        <taxon>Spermatophyta</taxon>
        <taxon>Magnoliopsida</taxon>
        <taxon>eudicotyledons</taxon>
        <taxon>Gunneridae</taxon>
        <taxon>Pentapetalae</taxon>
        <taxon>rosids</taxon>
        <taxon>malvids</taxon>
        <taxon>Malvales</taxon>
        <taxon>Malvaceae</taxon>
        <taxon>Byttnerioideae</taxon>
        <taxon>Theobroma</taxon>
    </lineage>
</organism>
<dbReference type="Pfam" id="PF00931">
    <property type="entry name" value="NB-ARC"/>
    <property type="match status" value="1"/>
</dbReference>
<dbReference type="Proteomes" id="UP000026915">
    <property type="component" value="Chromosome 7"/>
</dbReference>
<dbReference type="InParanoid" id="A0A061F749"/>
<dbReference type="CDD" id="cd14798">
    <property type="entry name" value="RX-CC_like"/>
    <property type="match status" value="1"/>
</dbReference>
<name>A0A061F749_THECC</name>
<sequence length="1073" mass="123908">MAEAIPYGTVSNILSKLVWLAGQELGFIFGLNTDLEKLQETLSTINAVLRDAEEKQESNHAVDNWIIRLQDVVFDAEDLLDEFDYAILRRKVRPRGQVYKFFSSSNPLVFRLKMGHRFKEIRERLDAVAADIFKFNLSRRVVVLDSQAKKIDRETASKVRSELIIGREKEKEQIIESLLKEQNHGDSISNIVAIVGFGGLGKTSLARLVYNDARVTNFSKRIWVCVSEEFNIYIIFKKILKSLVDDKVDDLDLDKVQRKLEENLEGERYLLVLDDVWNEDASKWNDFLQYLVFGAPGSKILVTTRSKTVASTMGVQLPYLLKGLNDNQSWALFEQVAFLGQRQIDPKLREIGKDVAQRCKGVPLAIKCLGGLMRQKPNEKYWLSVKENEMWKLLKEDDGVFPVLRLSYIHLPNHLKQCFAFCSIFPKDCRISKDMLIHLWGAQGYIQWMENERIQDIGDEYFNDLFSRSFFQEEKRDETGNIVSCKMHDLIHDLALLVAKCSFYLLKVEKEKIPKGVRHVSLECKPSEMFLTRLSKAKGIRTMYFREYTLQDLFIRNTIFSRFNYLRMLNLCKIDIDILPNSIGKLKHLRYLDLSCNYQMEVLPDAIVKLHKLQTLLLYDCRKLKELPRDIRQLISLEYLNIDQCNGLQYLPKGLGELTSLQTLHRFIVNSFSTAATLNELRDLDDLGNYLSIENLDDVKNVELESMEANLKTKKRLQSLKLDWWTYPRGDDKKDELLLDNLQPHPNLKKLEVLRYEGAKFSAWLSSLNNLVKLQICISYNCQHLPPLHHLSSLQCLILEYLKVLEHVADDGKEDNHSFPVPCSTPRTSFFPSLKILKIRGCPKLQGWWRTKNENQGSTAELPCFPCLSKLEIEDCQNLTSMPLFPFLDDDLTLKGTSVRPLQQTLKMKMTKASMTSEASSSRSTCHSYSYSSTALPLSNLKRLTLDSINGLEGLSEEFLQNLTSLVYLQFKYDCQLLPQKMNSLTSLQELHIEYCPDLRVLPDWIPNLTSLITLTIWYCPELQYLPEGMHRLASLQRLSIRGCPQLSKRCKKETGIHWPHIAHIPSIVIDGR</sequence>
<dbReference type="Gramene" id="EOY12537">
    <property type="protein sequence ID" value="EOY12537"/>
    <property type="gene ID" value="TCM_031055"/>
</dbReference>
<keyword evidence="3" id="KW-0611">Plant defense</keyword>
<dbReference type="SUPFAM" id="SSF52058">
    <property type="entry name" value="L domain-like"/>
    <property type="match status" value="2"/>
</dbReference>
<evidence type="ECO:0000313" key="10">
    <source>
        <dbReference type="Proteomes" id="UP000026915"/>
    </source>
</evidence>
<dbReference type="FunFam" id="1.10.10.10:FF:000322">
    <property type="entry name" value="Probable disease resistance protein At1g63360"/>
    <property type="match status" value="1"/>
</dbReference>
<feature type="domain" description="Disease resistance protein winged helix" evidence="7">
    <location>
        <begin position="424"/>
        <end position="495"/>
    </location>
</feature>
<keyword evidence="2" id="KW-0547">Nucleotide-binding</keyword>
<dbReference type="GO" id="GO:0006952">
    <property type="term" value="P:defense response"/>
    <property type="evidence" value="ECO:0007669"/>
    <property type="project" value="UniProtKB-KW"/>
</dbReference>
<evidence type="ECO:0000256" key="1">
    <source>
        <dbReference type="ARBA" id="ARBA00022737"/>
    </source>
</evidence>
<dbReference type="PRINTS" id="PR00364">
    <property type="entry name" value="DISEASERSIST"/>
</dbReference>
<evidence type="ECO:0000259" key="5">
    <source>
        <dbReference type="Pfam" id="PF00931"/>
    </source>
</evidence>
<keyword evidence="4" id="KW-0067">ATP-binding</keyword>